<feature type="repeat" description="RCC1" evidence="3">
    <location>
        <begin position="63"/>
        <end position="114"/>
    </location>
</feature>
<dbReference type="HOGENOM" id="CLU_005210_0_0_1"/>
<feature type="repeat" description="RCC1" evidence="3">
    <location>
        <begin position="2"/>
        <end position="62"/>
    </location>
</feature>
<keyword evidence="6" id="KW-1185">Reference proteome</keyword>
<evidence type="ECO:0000256" key="1">
    <source>
        <dbReference type="ARBA" id="ARBA00022658"/>
    </source>
</evidence>
<evidence type="ECO:0000313" key="6">
    <source>
        <dbReference type="Proteomes" id="UP000005018"/>
    </source>
</evidence>
<reference evidence="5 6" key="1">
    <citation type="journal article" date="2012" name="PLoS ONE">
        <title>Sequence and analysis of the genome of the pathogenic yeast Candida orthopsilosis.</title>
        <authorList>
            <person name="Riccombeni A."/>
            <person name="Vidanes G."/>
            <person name="Proux-Wera E."/>
            <person name="Wolfe K.H."/>
            <person name="Butler G."/>
        </authorList>
    </citation>
    <scope>NUCLEOTIDE SEQUENCE [LARGE SCALE GENOMIC DNA]</scope>
    <source>
        <strain evidence="5 6">Co 90-125</strain>
    </source>
</reference>
<evidence type="ECO:0000259" key="4">
    <source>
        <dbReference type="Pfam" id="PF25390"/>
    </source>
</evidence>
<keyword evidence="2" id="KW-0677">Repeat</keyword>
<dbReference type="Proteomes" id="UP000005018">
    <property type="component" value="Chromosome 7"/>
</dbReference>
<evidence type="ECO:0000313" key="5">
    <source>
        <dbReference type="EMBL" id="CCG24907.1"/>
    </source>
</evidence>
<protein>
    <submittedName>
        <fullName evidence="5">Ats1 h</fullName>
    </submittedName>
</protein>
<dbReference type="InterPro" id="IPR009091">
    <property type="entry name" value="RCC1/BLIP-II"/>
</dbReference>
<sequence length="369" mass="40748">MYSVLACGSNGKYQLGQDDDEDQRTLRPCIFRKDGEHTTTTIDHKPIKVVCGGNHTLVLFENGDIFSCGDNEFGQTGHPEGIPAIPVFTKVASMPHKFIDISCGWDYSLLLTDQNELYACGNGLKGELGLGIGISQVTRPEIVTRFHSKVKKIRTAVNHTIVQTEDNKLYGWGNCRKGQLGDIKGDSVKRGAIWRPTELDFGVPHIDSFELGREFTIISTPDGPYLFGKSAVESQELRNQVDSNQSIGTMWSSVHFKSHNTIKSFGTNTHGQLYDYGSISDDFEFVVGSEHGLLKSGNKVYAWGWGEHGNCGDTKSDNLTNEVYNANKINDDSTKNITFDYLNVLYDGSDEVLMIAGGCATSWVSIHVE</sequence>
<dbReference type="EMBL" id="HE681725">
    <property type="protein sequence ID" value="CCG24907.1"/>
    <property type="molecule type" value="Genomic_DNA"/>
</dbReference>
<dbReference type="PANTHER" id="PTHR45982:SF1">
    <property type="entry name" value="REGULATOR OF CHROMOSOME CONDENSATION"/>
    <property type="match status" value="1"/>
</dbReference>
<dbReference type="InterPro" id="IPR000408">
    <property type="entry name" value="Reg_chr_condens"/>
</dbReference>
<dbReference type="Gene3D" id="2.130.10.30">
    <property type="entry name" value="Regulator of chromosome condensation 1/beta-lactamase-inhibitor protein II"/>
    <property type="match status" value="2"/>
</dbReference>
<dbReference type="InterPro" id="IPR051553">
    <property type="entry name" value="Ran_GTPase-activating"/>
</dbReference>
<dbReference type="GeneID" id="14542039"/>
<name>H8XAQ6_CANO9</name>
<feature type="domain" description="RCC1-like" evidence="4">
    <location>
        <begin position="4"/>
        <end position="318"/>
    </location>
</feature>
<dbReference type="SUPFAM" id="SSF50985">
    <property type="entry name" value="RCC1/BLIP-II"/>
    <property type="match status" value="1"/>
</dbReference>
<dbReference type="PRINTS" id="PR00633">
    <property type="entry name" value="RCCNDNSATION"/>
</dbReference>
<dbReference type="PROSITE" id="PS50012">
    <property type="entry name" value="RCC1_3"/>
    <property type="match status" value="4"/>
</dbReference>
<evidence type="ECO:0000256" key="3">
    <source>
        <dbReference type="PROSITE-ProRule" id="PRU00235"/>
    </source>
</evidence>
<dbReference type="AlphaFoldDB" id="H8XAQ6"/>
<gene>
    <name evidence="5" type="ORF">CORT_0G02260</name>
</gene>
<dbReference type="PANTHER" id="PTHR45982">
    <property type="entry name" value="REGULATOR OF CHROMOSOME CONDENSATION"/>
    <property type="match status" value="1"/>
</dbReference>
<accession>H8XAQ6</accession>
<dbReference type="RefSeq" id="XP_003871032.1">
    <property type="nucleotide sequence ID" value="XM_003870983.1"/>
</dbReference>
<keyword evidence="1" id="KW-0344">Guanine-nucleotide releasing factor</keyword>
<dbReference type="KEGG" id="cot:CORT_0G02260"/>
<evidence type="ECO:0000256" key="2">
    <source>
        <dbReference type="ARBA" id="ARBA00022737"/>
    </source>
</evidence>
<dbReference type="InterPro" id="IPR058923">
    <property type="entry name" value="RCC1-like_dom"/>
</dbReference>
<feature type="repeat" description="RCC1" evidence="3">
    <location>
        <begin position="115"/>
        <end position="166"/>
    </location>
</feature>
<dbReference type="OrthoDB" id="5370059at2759"/>
<proteinExistence type="predicted"/>
<feature type="repeat" description="RCC1" evidence="3">
    <location>
        <begin position="167"/>
        <end position="222"/>
    </location>
</feature>
<organism evidence="5 6">
    <name type="scientific">Candida orthopsilosis (strain 90-125)</name>
    <name type="common">Yeast</name>
    <dbReference type="NCBI Taxonomy" id="1136231"/>
    <lineage>
        <taxon>Eukaryota</taxon>
        <taxon>Fungi</taxon>
        <taxon>Dikarya</taxon>
        <taxon>Ascomycota</taxon>
        <taxon>Saccharomycotina</taxon>
        <taxon>Pichiomycetes</taxon>
        <taxon>Debaryomycetaceae</taxon>
        <taxon>Candida/Lodderomyces clade</taxon>
        <taxon>Candida</taxon>
    </lineage>
</organism>
<dbReference type="Pfam" id="PF25390">
    <property type="entry name" value="WD40_RLD"/>
    <property type="match status" value="1"/>
</dbReference>
<dbReference type="eggNOG" id="KOG1426">
    <property type="taxonomic scope" value="Eukaryota"/>
</dbReference>